<gene>
    <name evidence="9" type="primary">ycfJ</name>
    <name evidence="9" type="ORF">SSPSH_002662</name>
</gene>
<dbReference type="OrthoDB" id="6170015at2"/>
<dbReference type="PROSITE" id="PS51257">
    <property type="entry name" value="PROKAR_LIPOPROTEIN"/>
    <property type="match status" value="1"/>
</dbReference>
<feature type="region of interest" description="Disordered" evidence="5">
    <location>
        <begin position="128"/>
        <end position="151"/>
    </location>
</feature>
<dbReference type="PIRSF" id="PIRSF002721">
    <property type="entry name" value="Surface_antigen_Rickettsia"/>
    <property type="match status" value="1"/>
</dbReference>
<evidence type="ECO:0000259" key="8">
    <source>
        <dbReference type="Pfam" id="PF16998"/>
    </source>
</evidence>
<evidence type="ECO:0000313" key="9">
    <source>
        <dbReference type="EMBL" id="ERJ18381.1"/>
    </source>
</evidence>
<evidence type="ECO:0000313" key="10">
    <source>
        <dbReference type="Proteomes" id="UP000006242"/>
    </source>
</evidence>
<proteinExistence type="predicted"/>
<dbReference type="eggNOG" id="COG4520">
    <property type="taxonomic scope" value="Bacteria"/>
</dbReference>
<evidence type="ECO:0000256" key="2">
    <source>
        <dbReference type="ARBA" id="ARBA00022729"/>
    </source>
</evidence>
<evidence type="ECO:0000256" key="5">
    <source>
        <dbReference type="SAM" id="MobiDB-lite"/>
    </source>
</evidence>
<name>F7Q8C3_9GAMM</name>
<feature type="region of interest" description="Disordered" evidence="5">
    <location>
        <begin position="82"/>
        <end position="103"/>
    </location>
</feature>
<reference evidence="9 10" key="2">
    <citation type="journal article" date="2013" name="PLoS ONE">
        <title>INDIGO - INtegrated Data Warehouse of MIcrobial GenOmes with Examples from the Red Sea Extremophiles.</title>
        <authorList>
            <person name="Alam I."/>
            <person name="Antunes A."/>
            <person name="Kamau A.A."/>
            <person name="Ba Alawi W."/>
            <person name="Kalkatawi M."/>
            <person name="Stingl U."/>
            <person name="Bajic V.B."/>
        </authorList>
    </citation>
    <scope>NUCLEOTIDE SEQUENCE [LARGE SCALE GENOMIC DNA]</scope>
    <source>
        <strain evidence="9 10">E1L3A</strain>
    </source>
</reference>
<dbReference type="InterPro" id="IPR032635">
    <property type="entry name" value="Anti_2"/>
</dbReference>
<feature type="chain" id="PRO_5003367022" evidence="6">
    <location>
        <begin position="24"/>
        <end position="151"/>
    </location>
</feature>
<keyword evidence="3" id="KW-0472">Membrane</keyword>
<keyword evidence="4" id="KW-0449">Lipoprotein</keyword>
<protein>
    <submittedName>
        <fullName evidence="9">Exported protein</fullName>
    </submittedName>
</protein>
<dbReference type="Pfam" id="PF05433">
    <property type="entry name" value="Rick_17kDa_Anti"/>
    <property type="match status" value="1"/>
</dbReference>
<dbReference type="InterPro" id="IPR051407">
    <property type="entry name" value="Bact_OM_lipoprot/Surf_antigen"/>
</dbReference>
<dbReference type="RefSeq" id="WP_006912162.1">
    <property type="nucleotide sequence ID" value="NZ_AFNV02000019.1"/>
</dbReference>
<dbReference type="PANTHER" id="PTHR35603:SF2">
    <property type="entry name" value="OUTER MEMBRANE LIPOPROTEIN"/>
    <property type="match status" value="1"/>
</dbReference>
<evidence type="ECO:0000256" key="4">
    <source>
        <dbReference type="ARBA" id="ARBA00023139"/>
    </source>
</evidence>
<feature type="domain" description="Glycine zipper 2TM" evidence="7">
    <location>
        <begin position="29"/>
        <end position="69"/>
    </location>
</feature>
<sequence>MTKILSFASALALTVAMSGCANWSSGDTGTVLGGIAGGAAGSQIGSGSGTTIATVVGTLAGAALGRRIGNNFGQRDRQQFGSALETNQTGNTSSWSNPDTNSNYSVTPTRTYNSGSQPCREFTMNANVEGKPEKVNGTACRQSDGSWKVQS</sequence>
<dbReference type="InterPro" id="IPR016364">
    <property type="entry name" value="Surface_antigen_Rickettsia"/>
</dbReference>
<organism evidence="9 10">
    <name type="scientific">Salinisphaera shabanensis E1L3A</name>
    <dbReference type="NCBI Taxonomy" id="1033802"/>
    <lineage>
        <taxon>Bacteria</taxon>
        <taxon>Pseudomonadati</taxon>
        <taxon>Pseudomonadota</taxon>
        <taxon>Gammaproteobacteria</taxon>
        <taxon>Salinisphaerales</taxon>
        <taxon>Salinisphaeraceae</taxon>
        <taxon>Salinisphaera</taxon>
    </lineage>
</organism>
<comment type="caution">
    <text evidence="9">The sequence shown here is derived from an EMBL/GenBank/DDBJ whole genome shotgun (WGS) entry which is preliminary data.</text>
</comment>
<comment type="subcellular location">
    <subcellularLocation>
        <location evidence="1">Membrane</location>
    </subcellularLocation>
</comment>
<dbReference type="InterPro" id="IPR008816">
    <property type="entry name" value="Gly_zipper_2TM_dom"/>
</dbReference>
<dbReference type="STRING" id="1033802.SSPSH_002662"/>
<feature type="signal peptide" evidence="6">
    <location>
        <begin position="1"/>
        <end position="23"/>
    </location>
</feature>
<evidence type="ECO:0000256" key="1">
    <source>
        <dbReference type="ARBA" id="ARBA00004370"/>
    </source>
</evidence>
<dbReference type="GO" id="GO:0019867">
    <property type="term" value="C:outer membrane"/>
    <property type="evidence" value="ECO:0007669"/>
    <property type="project" value="InterPro"/>
</dbReference>
<dbReference type="Proteomes" id="UP000006242">
    <property type="component" value="Unassembled WGS sequence"/>
</dbReference>
<evidence type="ECO:0000256" key="3">
    <source>
        <dbReference type="ARBA" id="ARBA00023136"/>
    </source>
</evidence>
<reference evidence="9 10" key="1">
    <citation type="journal article" date="2011" name="J. Bacteriol.">
        <title>Genome sequence of Salinisphaera shabanensis, a gammaproteobacterium from the harsh, variable environment of the brine-seawater interface of the Shaban Deep in the Red Sea.</title>
        <authorList>
            <person name="Antunes A."/>
            <person name="Alam I."/>
            <person name="Bajic V.B."/>
            <person name="Stingl U."/>
        </authorList>
    </citation>
    <scope>NUCLEOTIDE SEQUENCE [LARGE SCALE GENOMIC DNA]</scope>
    <source>
        <strain evidence="9 10">E1L3A</strain>
    </source>
</reference>
<keyword evidence="10" id="KW-1185">Reference proteome</keyword>
<dbReference type="PANTHER" id="PTHR35603">
    <property type="match status" value="1"/>
</dbReference>
<keyword evidence="2 6" id="KW-0732">Signal</keyword>
<dbReference type="EMBL" id="AFNV02000019">
    <property type="protein sequence ID" value="ERJ18381.1"/>
    <property type="molecule type" value="Genomic_DNA"/>
</dbReference>
<feature type="domain" description="Surface antigen" evidence="8">
    <location>
        <begin position="79"/>
        <end position="151"/>
    </location>
</feature>
<keyword evidence="4" id="KW-0564">Palmitate</keyword>
<feature type="compositionally biased region" description="Polar residues" evidence="5">
    <location>
        <begin position="139"/>
        <end position="151"/>
    </location>
</feature>
<dbReference type="AlphaFoldDB" id="F7Q8C3"/>
<evidence type="ECO:0000256" key="6">
    <source>
        <dbReference type="SAM" id="SignalP"/>
    </source>
</evidence>
<evidence type="ECO:0000259" key="7">
    <source>
        <dbReference type="Pfam" id="PF05433"/>
    </source>
</evidence>
<dbReference type="Pfam" id="PF16998">
    <property type="entry name" value="17kDa_Anti_2"/>
    <property type="match status" value="1"/>
</dbReference>
<accession>F7Q8C3</accession>